<reference evidence="2 3" key="1">
    <citation type="journal article" date="2019" name="Nat. Ecol. Evol.">
        <title>Megaphylogeny resolves global patterns of mushroom evolution.</title>
        <authorList>
            <person name="Varga T."/>
            <person name="Krizsan K."/>
            <person name="Foldi C."/>
            <person name="Dima B."/>
            <person name="Sanchez-Garcia M."/>
            <person name="Sanchez-Ramirez S."/>
            <person name="Szollosi G.J."/>
            <person name="Szarkandi J.G."/>
            <person name="Papp V."/>
            <person name="Albert L."/>
            <person name="Andreopoulos W."/>
            <person name="Angelini C."/>
            <person name="Antonin V."/>
            <person name="Barry K.W."/>
            <person name="Bougher N.L."/>
            <person name="Buchanan P."/>
            <person name="Buyck B."/>
            <person name="Bense V."/>
            <person name="Catcheside P."/>
            <person name="Chovatia M."/>
            <person name="Cooper J."/>
            <person name="Damon W."/>
            <person name="Desjardin D."/>
            <person name="Finy P."/>
            <person name="Geml J."/>
            <person name="Haridas S."/>
            <person name="Hughes K."/>
            <person name="Justo A."/>
            <person name="Karasinski D."/>
            <person name="Kautmanova I."/>
            <person name="Kiss B."/>
            <person name="Kocsube S."/>
            <person name="Kotiranta H."/>
            <person name="LaButti K.M."/>
            <person name="Lechner B.E."/>
            <person name="Liimatainen K."/>
            <person name="Lipzen A."/>
            <person name="Lukacs Z."/>
            <person name="Mihaltcheva S."/>
            <person name="Morgado L.N."/>
            <person name="Niskanen T."/>
            <person name="Noordeloos M.E."/>
            <person name="Ohm R.A."/>
            <person name="Ortiz-Santana B."/>
            <person name="Ovrebo C."/>
            <person name="Racz N."/>
            <person name="Riley R."/>
            <person name="Savchenko A."/>
            <person name="Shiryaev A."/>
            <person name="Soop K."/>
            <person name="Spirin V."/>
            <person name="Szebenyi C."/>
            <person name="Tomsovsky M."/>
            <person name="Tulloss R.E."/>
            <person name="Uehling J."/>
            <person name="Grigoriev I.V."/>
            <person name="Vagvolgyi C."/>
            <person name="Papp T."/>
            <person name="Martin F.M."/>
            <person name="Miettinen O."/>
            <person name="Hibbett D.S."/>
            <person name="Nagy L.G."/>
        </authorList>
    </citation>
    <scope>NUCLEOTIDE SEQUENCE [LARGE SCALE GENOMIC DNA]</scope>
    <source>
        <strain evidence="2 3">OMC1185</strain>
    </source>
</reference>
<dbReference type="EMBL" id="ML213507">
    <property type="protein sequence ID" value="TFK53307.1"/>
    <property type="molecule type" value="Genomic_DNA"/>
</dbReference>
<organism evidence="2 3">
    <name type="scientific">Heliocybe sulcata</name>
    <dbReference type="NCBI Taxonomy" id="5364"/>
    <lineage>
        <taxon>Eukaryota</taxon>
        <taxon>Fungi</taxon>
        <taxon>Dikarya</taxon>
        <taxon>Basidiomycota</taxon>
        <taxon>Agaricomycotina</taxon>
        <taxon>Agaricomycetes</taxon>
        <taxon>Gloeophyllales</taxon>
        <taxon>Gloeophyllaceae</taxon>
        <taxon>Heliocybe</taxon>
    </lineage>
</organism>
<sequence length="95" mass="10282">MSALHSSLASNCAACCPSPSQRRRARSSRCRLSGSCSGMTRRCARRTYEDAVQDVKEEKGYRLLLAVAGLACTMRELGKVYLCGINATVPESGSY</sequence>
<keyword evidence="3" id="KW-1185">Reference proteome</keyword>
<feature type="region of interest" description="Disordered" evidence="1">
    <location>
        <begin position="1"/>
        <end position="23"/>
    </location>
</feature>
<dbReference type="AlphaFoldDB" id="A0A5C3N8Z6"/>
<name>A0A5C3N8Z6_9AGAM</name>
<evidence type="ECO:0000256" key="1">
    <source>
        <dbReference type="SAM" id="MobiDB-lite"/>
    </source>
</evidence>
<gene>
    <name evidence="2" type="ORF">OE88DRAFT_1240482</name>
</gene>
<accession>A0A5C3N8Z6</accession>
<evidence type="ECO:0000313" key="3">
    <source>
        <dbReference type="Proteomes" id="UP000305948"/>
    </source>
</evidence>
<evidence type="ECO:0000313" key="2">
    <source>
        <dbReference type="EMBL" id="TFK53307.1"/>
    </source>
</evidence>
<proteinExistence type="predicted"/>
<protein>
    <submittedName>
        <fullName evidence="2">Uncharacterized protein</fullName>
    </submittedName>
</protein>
<dbReference type="Proteomes" id="UP000305948">
    <property type="component" value="Unassembled WGS sequence"/>
</dbReference>
<feature type="compositionally biased region" description="Polar residues" evidence="1">
    <location>
        <begin position="1"/>
        <end position="10"/>
    </location>
</feature>